<comment type="caution">
    <text evidence="6">The sequence shown here is derived from an EMBL/GenBank/DDBJ whole genome shotgun (WGS) entry which is preliminary data.</text>
</comment>
<keyword evidence="1" id="KW-0479">Metal-binding</keyword>
<feature type="domain" description="Phytocyanin" evidence="5">
    <location>
        <begin position="23"/>
        <end position="120"/>
    </location>
</feature>
<dbReference type="AlphaFoldDB" id="A0AAV9DVM7"/>
<protein>
    <recommendedName>
        <fullName evidence="5">Phytocyanin domain-containing protein</fullName>
    </recommendedName>
</protein>
<feature type="signal peptide" evidence="4">
    <location>
        <begin position="1"/>
        <end position="22"/>
    </location>
</feature>
<reference evidence="6" key="1">
    <citation type="journal article" date="2023" name="Nat. Commun.">
        <title>Diploid and tetraploid genomes of Acorus and the evolution of monocots.</title>
        <authorList>
            <person name="Ma L."/>
            <person name="Liu K.W."/>
            <person name="Li Z."/>
            <person name="Hsiao Y.Y."/>
            <person name="Qi Y."/>
            <person name="Fu T."/>
            <person name="Tang G.D."/>
            <person name="Zhang D."/>
            <person name="Sun W.H."/>
            <person name="Liu D.K."/>
            <person name="Li Y."/>
            <person name="Chen G.Z."/>
            <person name="Liu X.D."/>
            <person name="Liao X.Y."/>
            <person name="Jiang Y.T."/>
            <person name="Yu X."/>
            <person name="Hao Y."/>
            <person name="Huang J."/>
            <person name="Zhao X.W."/>
            <person name="Ke S."/>
            <person name="Chen Y.Y."/>
            <person name="Wu W.L."/>
            <person name="Hsu J.L."/>
            <person name="Lin Y.F."/>
            <person name="Huang M.D."/>
            <person name="Li C.Y."/>
            <person name="Huang L."/>
            <person name="Wang Z.W."/>
            <person name="Zhao X."/>
            <person name="Zhong W.Y."/>
            <person name="Peng D.H."/>
            <person name="Ahmad S."/>
            <person name="Lan S."/>
            <person name="Zhang J.S."/>
            <person name="Tsai W.C."/>
            <person name="Van de Peer Y."/>
            <person name="Liu Z.J."/>
        </authorList>
    </citation>
    <scope>NUCLEOTIDE SEQUENCE</scope>
    <source>
        <strain evidence="6">CP</strain>
    </source>
</reference>
<dbReference type="InterPro" id="IPR039391">
    <property type="entry name" value="Phytocyanin-like"/>
</dbReference>
<dbReference type="PROSITE" id="PS51485">
    <property type="entry name" value="PHYTOCYANIN"/>
    <property type="match status" value="1"/>
</dbReference>
<organism evidence="6 7">
    <name type="scientific">Acorus calamus</name>
    <name type="common">Sweet flag</name>
    <dbReference type="NCBI Taxonomy" id="4465"/>
    <lineage>
        <taxon>Eukaryota</taxon>
        <taxon>Viridiplantae</taxon>
        <taxon>Streptophyta</taxon>
        <taxon>Embryophyta</taxon>
        <taxon>Tracheophyta</taxon>
        <taxon>Spermatophyta</taxon>
        <taxon>Magnoliopsida</taxon>
        <taxon>Liliopsida</taxon>
        <taxon>Acoraceae</taxon>
        <taxon>Acorus</taxon>
    </lineage>
</organism>
<dbReference type="InterPro" id="IPR008972">
    <property type="entry name" value="Cupredoxin"/>
</dbReference>
<keyword evidence="2" id="KW-0325">Glycoprotein</keyword>
<dbReference type="FunFam" id="2.60.40.420:FF:000003">
    <property type="entry name" value="Blue copper"/>
    <property type="match status" value="1"/>
</dbReference>
<dbReference type="Pfam" id="PF02298">
    <property type="entry name" value="Cu_bind_like"/>
    <property type="match status" value="1"/>
</dbReference>
<evidence type="ECO:0000256" key="4">
    <source>
        <dbReference type="SAM" id="SignalP"/>
    </source>
</evidence>
<dbReference type="InterPro" id="IPR003245">
    <property type="entry name" value="Phytocyanin_dom"/>
</dbReference>
<sequence>MALRVVAAVVVVLLAAAPMVFGANHVVGDSQQWNTGVDYTTWANNQKFAVGDTLEFKYGLTHNVYEVNKSDYDSCSSSNPIKVHNGGDTSITLSSGSSYYLCSTSNHCSQGMKLAVTTAASSTPSGASPPSGSNSPSNGSTTPSPPPPPPNGSGSGRVSSGVAVAGVLALGLALMG</sequence>
<dbReference type="GO" id="GO:0046872">
    <property type="term" value="F:metal ion binding"/>
    <property type="evidence" value="ECO:0007669"/>
    <property type="project" value="UniProtKB-KW"/>
</dbReference>
<evidence type="ECO:0000313" key="6">
    <source>
        <dbReference type="EMBL" id="KAK1304072.1"/>
    </source>
</evidence>
<proteinExistence type="predicted"/>
<dbReference type="PANTHER" id="PTHR33021:SF350">
    <property type="entry name" value="UCLACYANIN-2"/>
    <property type="match status" value="1"/>
</dbReference>
<dbReference type="Proteomes" id="UP001180020">
    <property type="component" value="Unassembled WGS sequence"/>
</dbReference>
<dbReference type="EMBL" id="JAUJYO010000011">
    <property type="protein sequence ID" value="KAK1304072.1"/>
    <property type="molecule type" value="Genomic_DNA"/>
</dbReference>
<dbReference type="GO" id="GO:0009055">
    <property type="term" value="F:electron transfer activity"/>
    <property type="evidence" value="ECO:0007669"/>
    <property type="project" value="InterPro"/>
</dbReference>
<gene>
    <name evidence="6" type="ORF">QJS10_CPB11g00268</name>
</gene>
<keyword evidence="7" id="KW-1185">Reference proteome</keyword>
<name>A0AAV9DVM7_ACOCL</name>
<evidence type="ECO:0000259" key="5">
    <source>
        <dbReference type="PROSITE" id="PS51485"/>
    </source>
</evidence>
<feature type="chain" id="PRO_5043731786" description="Phytocyanin domain-containing protein" evidence="4">
    <location>
        <begin position="23"/>
        <end position="176"/>
    </location>
</feature>
<dbReference type="GO" id="GO:0005886">
    <property type="term" value="C:plasma membrane"/>
    <property type="evidence" value="ECO:0007669"/>
    <property type="project" value="TreeGrafter"/>
</dbReference>
<dbReference type="Gene3D" id="2.60.40.420">
    <property type="entry name" value="Cupredoxins - blue copper proteins"/>
    <property type="match status" value="1"/>
</dbReference>
<dbReference type="SUPFAM" id="SSF49503">
    <property type="entry name" value="Cupredoxins"/>
    <property type="match status" value="1"/>
</dbReference>
<evidence type="ECO:0000313" key="7">
    <source>
        <dbReference type="Proteomes" id="UP001180020"/>
    </source>
</evidence>
<keyword evidence="4" id="KW-0732">Signal</keyword>
<accession>A0AAV9DVM7</accession>
<dbReference type="PANTHER" id="PTHR33021">
    <property type="entry name" value="BLUE COPPER PROTEIN"/>
    <property type="match status" value="1"/>
</dbReference>
<evidence type="ECO:0000256" key="2">
    <source>
        <dbReference type="ARBA" id="ARBA00023180"/>
    </source>
</evidence>
<reference evidence="6" key="2">
    <citation type="submission" date="2023-06" db="EMBL/GenBank/DDBJ databases">
        <authorList>
            <person name="Ma L."/>
            <person name="Liu K.-W."/>
            <person name="Li Z."/>
            <person name="Hsiao Y.-Y."/>
            <person name="Qi Y."/>
            <person name="Fu T."/>
            <person name="Tang G."/>
            <person name="Zhang D."/>
            <person name="Sun W.-H."/>
            <person name="Liu D.-K."/>
            <person name="Li Y."/>
            <person name="Chen G.-Z."/>
            <person name="Liu X.-D."/>
            <person name="Liao X.-Y."/>
            <person name="Jiang Y.-T."/>
            <person name="Yu X."/>
            <person name="Hao Y."/>
            <person name="Huang J."/>
            <person name="Zhao X.-W."/>
            <person name="Ke S."/>
            <person name="Chen Y.-Y."/>
            <person name="Wu W.-L."/>
            <person name="Hsu J.-L."/>
            <person name="Lin Y.-F."/>
            <person name="Huang M.-D."/>
            <person name="Li C.-Y."/>
            <person name="Huang L."/>
            <person name="Wang Z.-W."/>
            <person name="Zhao X."/>
            <person name="Zhong W.-Y."/>
            <person name="Peng D.-H."/>
            <person name="Ahmad S."/>
            <person name="Lan S."/>
            <person name="Zhang J.-S."/>
            <person name="Tsai W.-C."/>
            <person name="Van De Peer Y."/>
            <person name="Liu Z.-J."/>
        </authorList>
    </citation>
    <scope>NUCLEOTIDE SEQUENCE</scope>
    <source>
        <strain evidence="6">CP</strain>
        <tissue evidence="6">Leaves</tissue>
    </source>
</reference>
<evidence type="ECO:0000256" key="1">
    <source>
        <dbReference type="ARBA" id="ARBA00022723"/>
    </source>
</evidence>
<evidence type="ECO:0000256" key="3">
    <source>
        <dbReference type="SAM" id="MobiDB-lite"/>
    </source>
</evidence>
<feature type="region of interest" description="Disordered" evidence="3">
    <location>
        <begin position="119"/>
        <end position="158"/>
    </location>
</feature>
<dbReference type="CDD" id="cd04216">
    <property type="entry name" value="Phytocyanin"/>
    <property type="match status" value="1"/>
</dbReference>
<feature type="compositionally biased region" description="Low complexity" evidence="3">
    <location>
        <begin position="119"/>
        <end position="142"/>
    </location>
</feature>